<proteinExistence type="predicted"/>
<keyword evidence="6" id="KW-1185">Reference proteome</keyword>
<dbReference type="RefSeq" id="WP_047941889.1">
    <property type="nucleotide sequence ID" value="NZ_CP053989.1"/>
</dbReference>
<keyword evidence="1" id="KW-1003">Cell membrane</keyword>
<dbReference type="AlphaFoldDB" id="A0A0J1IKL2"/>
<dbReference type="GeneID" id="56350769"/>
<keyword evidence="2" id="KW-0812">Transmembrane</keyword>
<dbReference type="PANTHER" id="PTHR35529">
    <property type="entry name" value="MANGANESE EFFLUX PUMP MNTP-RELATED"/>
    <property type="match status" value="1"/>
</dbReference>
<evidence type="ECO:0000256" key="1">
    <source>
        <dbReference type="ARBA" id="ARBA00022475"/>
    </source>
</evidence>
<dbReference type="Pfam" id="PF02659">
    <property type="entry name" value="Mntp"/>
    <property type="match status" value="2"/>
</dbReference>
<dbReference type="NCBIfam" id="TIGR02840">
    <property type="entry name" value="spore_YtaF"/>
    <property type="match status" value="1"/>
</dbReference>
<evidence type="ECO:0000313" key="6">
    <source>
        <dbReference type="Proteomes" id="UP000036045"/>
    </source>
</evidence>
<protein>
    <submittedName>
        <fullName evidence="5">Membrane protein</fullName>
    </submittedName>
</protein>
<dbReference type="InterPro" id="IPR003810">
    <property type="entry name" value="Mntp/YtaF"/>
</dbReference>
<organism evidence="5 6">
    <name type="scientific">Niallia circulans</name>
    <name type="common">Bacillus circulans</name>
    <dbReference type="NCBI Taxonomy" id="1397"/>
    <lineage>
        <taxon>Bacteria</taxon>
        <taxon>Bacillati</taxon>
        <taxon>Bacillota</taxon>
        <taxon>Bacilli</taxon>
        <taxon>Bacillales</taxon>
        <taxon>Bacillaceae</taxon>
        <taxon>Niallia</taxon>
    </lineage>
</organism>
<evidence type="ECO:0000256" key="3">
    <source>
        <dbReference type="ARBA" id="ARBA00022989"/>
    </source>
</evidence>
<accession>A0A0J1IKL2</accession>
<dbReference type="PATRIC" id="fig|1397.4.peg.5342"/>
<sequence length="211" mass="22910">MVQVFSLLLLAIAVSIDSFSVGFTYGLRKMKMPLNSILIIACCSGLTLLIAMLVGHVISRIFSPSFAESIGGIILILLGGWILYQYFKPSKEKEILTEEKNIINFEIKSLGIVINILKKPLTADFDKSGTITGLEAVVLGFALSLDAFGAGIGASMLGFPPLLLTLAVIFMSTSFVLLGIYLGRFLSEKSYMDKFSFIPGIILIIIGIFKL</sequence>
<dbReference type="OrthoDB" id="1679205at2"/>
<name>A0A0J1IKL2_NIACI</name>
<dbReference type="EMBL" id="LDPH01000008">
    <property type="protein sequence ID" value="KLV26468.1"/>
    <property type="molecule type" value="Genomic_DNA"/>
</dbReference>
<dbReference type="Proteomes" id="UP000036045">
    <property type="component" value="Unassembled WGS sequence"/>
</dbReference>
<reference evidence="5 6" key="1">
    <citation type="submission" date="2015-05" db="EMBL/GenBank/DDBJ databases">
        <title>Whole genome sequence and identification of bacterial endophytes from Costus igneus.</title>
        <authorList>
            <person name="Lee Y.P."/>
            <person name="Gan H.M."/>
            <person name="Eng W."/>
            <person name="Wheatley M.S."/>
            <person name="Caraballo A."/>
            <person name="Polter S."/>
            <person name="Savka M.A."/>
            <person name="Hudson A.O."/>
        </authorList>
    </citation>
    <scope>NUCLEOTIDE SEQUENCE [LARGE SCALE GENOMIC DNA]</scope>
    <source>
        <strain evidence="5 6">RIT379</strain>
    </source>
</reference>
<evidence type="ECO:0000256" key="2">
    <source>
        <dbReference type="ARBA" id="ARBA00022692"/>
    </source>
</evidence>
<comment type="caution">
    <text evidence="5">The sequence shown here is derived from an EMBL/GenBank/DDBJ whole genome shotgun (WGS) entry which is preliminary data.</text>
</comment>
<evidence type="ECO:0000313" key="5">
    <source>
        <dbReference type="EMBL" id="KLV26468.1"/>
    </source>
</evidence>
<dbReference type="PANTHER" id="PTHR35529:SF2">
    <property type="entry name" value="SPORULATION PROTEIN YTAF-RELATED"/>
    <property type="match status" value="1"/>
</dbReference>
<gene>
    <name evidence="5" type="ORF">ABW02_10165</name>
</gene>
<evidence type="ECO:0000256" key="4">
    <source>
        <dbReference type="ARBA" id="ARBA00023136"/>
    </source>
</evidence>
<dbReference type="InterPro" id="IPR014205">
    <property type="entry name" value="Spore_YtaF"/>
</dbReference>
<keyword evidence="4" id="KW-0472">Membrane</keyword>
<keyword evidence="3" id="KW-1133">Transmembrane helix</keyword>